<keyword evidence="6 15" id="KW-1133">Transmembrane helix</keyword>
<comment type="subcellular location">
    <subcellularLocation>
        <location evidence="1">Cell membrane</location>
        <topology evidence="1">Single-pass type I membrane protein</topology>
    </subcellularLocation>
    <subcellularLocation>
        <location evidence="12">Cytolytic granule membrane</location>
        <topology evidence="12">Single-pass type I membrane protein</topology>
    </subcellularLocation>
    <subcellularLocation>
        <location evidence="11">Late endosome membrane</location>
        <topology evidence="11">Single-pass type I membrane protein</topology>
    </subcellularLocation>
    <subcellularLocation>
        <location evidence="14">Lysosome membrane</location>
        <topology evidence="14">Single-pass type I membrane protein</topology>
    </subcellularLocation>
</comment>
<evidence type="ECO:0000256" key="11">
    <source>
        <dbReference type="ARBA" id="ARBA00037817"/>
    </source>
</evidence>
<dbReference type="PANTHER" id="PTHR11506">
    <property type="entry name" value="LYSOSOME-ASSOCIATED MEMBRANE GLYCOPROTEIN"/>
    <property type="match status" value="1"/>
</dbReference>
<name>A0A401T1K1_CHIPU</name>
<feature type="non-terminal residue" evidence="18">
    <location>
        <position position="1"/>
    </location>
</feature>
<reference evidence="18 19" key="1">
    <citation type="journal article" date="2018" name="Nat. Ecol. Evol.">
        <title>Shark genomes provide insights into elasmobranch evolution and the origin of vertebrates.</title>
        <authorList>
            <person name="Hara Y"/>
            <person name="Yamaguchi K"/>
            <person name="Onimaru K"/>
            <person name="Kadota M"/>
            <person name="Koyanagi M"/>
            <person name="Keeley SD"/>
            <person name="Tatsumi K"/>
            <person name="Tanaka K"/>
            <person name="Motone F"/>
            <person name="Kageyama Y"/>
            <person name="Nozu R"/>
            <person name="Adachi N"/>
            <person name="Nishimura O"/>
            <person name="Nakagawa R"/>
            <person name="Tanegashima C"/>
            <person name="Kiyatake I"/>
            <person name="Matsumoto R"/>
            <person name="Murakumo K"/>
            <person name="Nishida K"/>
            <person name="Terakita A"/>
            <person name="Kuratani S"/>
            <person name="Sato K"/>
            <person name="Hyodo S Kuraku.S."/>
        </authorList>
    </citation>
    <scope>NUCLEOTIDE SEQUENCE [LARGE SCALE GENOMIC DNA]</scope>
</reference>
<dbReference type="Pfam" id="PF01299">
    <property type="entry name" value="Lamp2-like_luminal"/>
    <property type="match status" value="2"/>
</dbReference>
<evidence type="ECO:0000256" key="14">
    <source>
        <dbReference type="PROSITE-ProRule" id="PRU00740"/>
    </source>
</evidence>
<feature type="domain" description="Lysosome-associated membrane glycoprotein 2-like transmembrane" evidence="17">
    <location>
        <begin position="433"/>
        <end position="464"/>
    </location>
</feature>
<dbReference type="FunFam" id="2.40.160.110:FF:000001">
    <property type="entry name" value="lysosome-associated membrane glycoprotein 2 isoform X2"/>
    <property type="match status" value="1"/>
</dbReference>
<evidence type="ECO:0000256" key="1">
    <source>
        <dbReference type="ARBA" id="ARBA00004251"/>
    </source>
</evidence>
<evidence type="ECO:0000313" key="18">
    <source>
        <dbReference type="EMBL" id="GCC36533.1"/>
    </source>
</evidence>
<organism evidence="18 19">
    <name type="scientific">Chiloscyllium punctatum</name>
    <name type="common">Brownbanded bambooshark</name>
    <name type="synonym">Hemiscyllium punctatum</name>
    <dbReference type="NCBI Taxonomy" id="137246"/>
    <lineage>
        <taxon>Eukaryota</taxon>
        <taxon>Metazoa</taxon>
        <taxon>Chordata</taxon>
        <taxon>Craniata</taxon>
        <taxon>Vertebrata</taxon>
        <taxon>Chondrichthyes</taxon>
        <taxon>Elasmobranchii</taxon>
        <taxon>Galeomorphii</taxon>
        <taxon>Galeoidea</taxon>
        <taxon>Orectolobiformes</taxon>
        <taxon>Hemiscylliidae</taxon>
        <taxon>Chiloscyllium</taxon>
    </lineage>
</organism>
<dbReference type="Proteomes" id="UP000287033">
    <property type="component" value="Unassembled WGS sequence"/>
</dbReference>
<evidence type="ECO:0000256" key="12">
    <source>
        <dbReference type="ARBA" id="ARBA00060404"/>
    </source>
</evidence>
<evidence type="ECO:0000256" key="9">
    <source>
        <dbReference type="ARBA" id="ARBA00023180"/>
    </source>
</evidence>
<keyword evidence="2" id="KW-1003">Cell membrane</keyword>
<dbReference type="EMBL" id="BEZZ01000847">
    <property type="protein sequence ID" value="GCC36533.1"/>
    <property type="molecule type" value="Genomic_DNA"/>
</dbReference>
<dbReference type="GO" id="GO:0005886">
    <property type="term" value="C:plasma membrane"/>
    <property type="evidence" value="ECO:0007669"/>
    <property type="project" value="UniProtKB-SubCell"/>
</dbReference>
<keyword evidence="7 14" id="KW-0472">Membrane</keyword>
<dbReference type="STRING" id="137246.A0A401T1K1"/>
<dbReference type="GO" id="GO:0005765">
    <property type="term" value="C:lysosomal membrane"/>
    <property type="evidence" value="ECO:0007669"/>
    <property type="project" value="UniProtKB-SubCell"/>
</dbReference>
<evidence type="ECO:0000256" key="5">
    <source>
        <dbReference type="ARBA" id="ARBA00022753"/>
    </source>
</evidence>
<dbReference type="InterPro" id="IPR048528">
    <property type="entry name" value="Lamp2-like_luminal"/>
</dbReference>
<dbReference type="InterPro" id="IPR002000">
    <property type="entry name" value="Lysosome-assoc_membr_glycop"/>
</dbReference>
<sequence length="466" mass="50792">PAPRDAIGHMSIRSSGLVDELSDRETPCENTTRTTGFTAPTSIPLLLLPTAIMSRAVVYRLFAPLLLLGFVQIALSKRFEVKSGNQTCLLAEFSANFSVRYNTTAKKGVTVLFSLSTDAHVDNRSNCNNMTAPVLVVSFGDGHSLSMNFSRHNGSYKMNVLTVGFNESDDAHFPNASWKDILVAFSMSADISAKMNTTYKCTSDSTVQMENVNVTLSHVRLEAFPPNNNFSRTETICHADTPPTVSTTTLVTTLAPTTAPPPTPNPIPGTYNVTNSNGTCLLAKMGLQINITYTAPDNKTAVKVFNILPNSTHTDGNCSSDHALLQLTDDPTKLIFVFIVNTTTNKFYLKELSISTRIPSTAQGKEFTAKNDSLTYLQTTLGKSYMCHTEQTLQVNPKVSINAFELHVQPFRVNDAKYGAAEECQMDKDDMLIPIIVGAALAGLVLIVLIAYLIGRKRSHAGYQTI</sequence>
<dbReference type="PANTHER" id="PTHR11506:SF27">
    <property type="entry name" value="LYSOSOME-ASSOCIATED MEMBRANE GLYCOPROTEIN 1"/>
    <property type="match status" value="1"/>
</dbReference>
<keyword evidence="4" id="KW-0732">Signal</keyword>
<dbReference type="PROSITE" id="PS51407">
    <property type="entry name" value="LAMP_3"/>
    <property type="match status" value="1"/>
</dbReference>
<evidence type="ECO:0000259" key="16">
    <source>
        <dbReference type="Pfam" id="PF01299"/>
    </source>
</evidence>
<evidence type="ECO:0000256" key="6">
    <source>
        <dbReference type="ARBA" id="ARBA00022989"/>
    </source>
</evidence>
<dbReference type="Pfam" id="PF21222">
    <property type="entry name" value="Lamp2_2nd"/>
    <property type="match status" value="1"/>
</dbReference>
<dbReference type="PROSITE" id="PS00311">
    <property type="entry name" value="LAMP_2"/>
    <property type="match status" value="1"/>
</dbReference>
<evidence type="ECO:0000256" key="2">
    <source>
        <dbReference type="ARBA" id="ARBA00022475"/>
    </source>
</evidence>
<dbReference type="PROSITE" id="PS00310">
    <property type="entry name" value="LAMP_1"/>
    <property type="match status" value="2"/>
</dbReference>
<feature type="disulfide bond" evidence="14">
    <location>
        <begin position="88"/>
        <end position="127"/>
    </location>
</feature>
<dbReference type="CDD" id="cd12087">
    <property type="entry name" value="TM_EGFR-like"/>
    <property type="match status" value="1"/>
</dbReference>
<protein>
    <recommendedName>
        <fullName evidence="13">Lysosome-associated membrane glycoprotein 1</fullName>
    </recommendedName>
</protein>
<evidence type="ECO:0000256" key="7">
    <source>
        <dbReference type="ARBA" id="ARBA00023136"/>
    </source>
</evidence>
<keyword evidence="3 14" id="KW-0812">Transmembrane</keyword>
<keyword evidence="10 14" id="KW-0458">Lysosome</keyword>
<dbReference type="Gene3D" id="2.40.160.110">
    <property type="match status" value="2"/>
</dbReference>
<dbReference type="InterPro" id="IPR048524">
    <property type="entry name" value="Lamp2-like_TM"/>
</dbReference>
<dbReference type="GO" id="GO:0031902">
    <property type="term" value="C:late endosome membrane"/>
    <property type="evidence" value="ECO:0007669"/>
    <property type="project" value="TreeGrafter"/>
</dbReference>
<evidence type="ECO:0000256" key="13">
    <source>
        <dbReference type="ARBA" id="ARBA00074383"/>
    </source>
</evidence>
<dbReference type="AlphaFoldDB" id="A0A401T1K1"/>
<dbReference type="OrthoDB" id="10037042at2759"/>
<feature type="domain" description="Lysosome-associated membrane glycoprotein 2-like luminal" evidence="16">
    <location>
        <begin position="268"/>
        <end position="413"/>
    </location>
</feature>
<evidence type="ECO:0000256" key="15">
    <source>
        <dbReference type="SAM" id="Phobius"/>
    </source>
</evidence>
<keyword evidence="19" id="KW-1185">Reference proteome</keyword>
<gene>
    <name evidence="18" type="ORF">chiPu_0015027</name>
</gene>
<comment type="similarity">
    <text evidence="14">Belongs to the LAMP family.</text>
</comment>
<comment type="caution">
    <text evidence="18">The sequence shown here is derived from an EMBL/GenBank/DDBJ whole genome shotgun (WGS) entry which is preliminary data.</text>
</comment>
<feature type="disulfide bond" evidence="14">
    <location>
        <begin position="387"/>
        <end position="424"/>
    </location>
</feature>
<keyword evidence="5" id="KW-0967">Endosome</keyword>
<dbReference type="InterPro" id="IPR018134">
    <property type="entry name" value="LAMP_CS"/>
</dbReference>
<feature type="transmembrane region" description="Helical" evidence="15">
    <location>
        <begin position="431"/>
        <end position="454"/>
    </location>
</feature>
<evidence type="ECO:0000256" key="3">
    <source>
        <dbReference type="ARBA" id="ARBA00022692"/>
    </source>
</evidence>
<evidence type="ECO:0000256" key="4">
    <source>
        <dbReference type="ARBA" id="ARBA00022729"/>
    </source>
</evidence>
<feature type="domain" description="Lysosome-associated membrane glycoprotein 2-like luminal" evidence="16">
    <location>
        <begin position="77"/>
        <end position="224"/>
    </location>
</feature>
<dbReference type="OMA" id="CQMDQNQ"/>
<keyword evidence="8 14" id="KW-1015">Disulfide bond</keyword>
<evidence type="ECO:0000256" key="10">
    <source>
        <dbReference type="ARBA" id="ARBA00023228"/>
    </source>
</evidence>
<feature type="disulfide bond" evidence="14">
    <location>
        <begin position="201"/>
        <end position="237"/>
    </location>
</feature>
<dbReference type="PRINTS" id="PR00336">
    <property type="entry name" value="LYSASSOCTDMP"/>
</dbReference>
<evidence type="ECO:0000256" key="8">
    <source>
        <dbReference type="ARBA" id="ARBA00023157"/>
    </source>
</evidence>
<evidence type="ECO:0000259" key="17">
    <source>
        <dbReference type="Pfam" id="PF21222"/>
    </source>
</evidence>
<keyword evidence="9" id="KW-0325">Glycoprotein</keyword>
<evidence type="ECO:0000313" key="19">
    <source>
        <dbReference type="Proteomes" id="UP000287033"/>
    </source>
</evidence>
<proteinExistence type="inferred from homology"/>
<feature type="disulfide bond" evidence="14">
    <location>
        <begin position="280"/>
        <end position="318"/>
    </location>
</feature>
<dbReference type="GO" id="GO:0072594">
    <property type="term" value="P:establishment of protein localization to organelle"/>
    <property type="evidence" value="ECO:0007669"/>
    <property type="project" value="TreeGrafter"/>
</dbReference>
<accession>A0A401T1K1</accession>